<sequence>AAVSEVSARLGKNMAKFCSGDFLPAEVPPDTKHLDPLLSSSSTSAPPQSPGKGLDDRLFYIYTSGTTGMPKAAIVVHSRYFRMAAFGYYGYRMRPEDVLYDCLPLYHAAGNIMGVGQCLLHGLTVVIRKKFSASRFWDDCAKHRCTVIQYIGELCRFLLAQPRREAEARHCVRLALGNGLRASIWQEFRSRFRIRQIGEFYGATECNCSLANLDGKVGGKGWAVSSCPSVLLLGLHHLPASLRSILQCPPPGTLGAVGELPLVPSPGQEVSLAPVPAGDVLVMDDLGYLYFRDRGGDSFRWRGENISSCEVEAALSRILCQADVAVYGVEVPGEGRAGTPRVTQSGSTPAPKVLPPLPPKPYPCPTTPGCSSQPLCPTGTFKIQKFRLQREGFDPRQTSDRLFFLDARQGRYLPLEGALYQRIRAGEAAL</sequence>
<evidence type="ECO:0000256" key="7">
    <source>
        <dbReference type="SAM" id="MobiDB-lite"/>
    </source>
</evidence>
<dbReference type="GO" id="GO:0005789">
    <property type="term" value="C:endoplasmic reticulum membrane"/>
    <property type="evidence" value="ECO:0007669"/>
    <property type="project" value="TreeGrafter"/>
</dbReference>
<dbReference type="PANTHER" id="PTHR43107">
    <property type="entry name" value="LONG-CHAIN FATTY ACID TRANSPORT PROTEIN"/>
    <property type="match status" value="1"/>
</dbReference>
<dbReference type="InterPro" id="IPR020845">
    <property type="entry name" value="AMP-binding_CS"/>
</dbReference>
<dbReference type="Proteomes" id="UP000611227">
    <property type="component" value="Unassembled WGS sequence"/>
</dbReference>
<evidence type="ECO:0000256" key="6">
    <source>
        <dbReference type="ARBA" id="ARBA00048666"/>
    </source>
</evidence>
<keyword evidence="3" id="KW-0443">Lipid metabolism</keyword>
<evidence type="ECO:0000256" key="4">
    <source>
        <dbReference type="ARBA" id="ARBA00036527"/>
    </source>
</evidence>
<accession>A0A852CTG4</accession>
<evidence type="ECO:0000256" key="1">
    <source>
        <dbReference type="ARBA" id="ARBA00006432"/>
    </source>
</evidence>
<name>A0A852CTG4_9PICI</name>
<feature type="region of interest" description="Disordered" evidence="7">
    <location>
        <begin position="335"/>
        <end position="357"/>
    </location>
</feature>
<dbReference type="GO" id="GO:0044539">
    <property type="term" value="P:long-chain fatty acid import into cell"/>
    <property type="evidence" value="ECO:0007669"/>
    <property type="project" value="TreeGrafter"/>
</dbReference>
<dbReference type="Pfam" id="PF00501">
    <property type="entry name" value="AMP-binding"/>
    <property type="match status" value="1"/>
</dbReference>
<feature type="domain" description="AMP-dependent synthetase/ligase" evidence="8">
    <location>
        <begin position="45"/>
        <end position="212"/>
    </location>
</feature>
<protein>
    <recommendedName>
        <fullName evidence="5">Long-chain-fatty-acid--CoA ligase</fullName>
    </recommendedName>
</protein>
<dbReference type="InterPro" id="IPR000873">
    <property type="entry name" value="AMP-dep_synth/lig_dom"/>
</dbReference>
<evidence type="ECO:0000313" key="9">
    <source>
        <dbReference type="EMBL" id="NXP82716.1"/>
    </source>
</evidence>
<gene>
    <name evidence="9" type="primary">Slc27a1</name>
    <name evidence="9" type="ORF">RAMSUL_R01123</name>
</gene>
<organism evidence="9 10">
    <name type="scientific">Ramphastos sulfuratus</name>
    <dbReference type="NCBI Taxonomy" id="322582"/>
    <lineage>
        <taxon>Eukaryota</taxon>
        <taxon>Metazoa</taxon>
        <taxon>Chordata</taxon>
        <taxon>Craniata</taxon>
        <taxon>Vertebrata</taxon>
        <taxon>Euteleostomi</taxon>
        <taxon>Archelosauria</taxon>
        <taxon>Archosauria</taxon>
        <taxon>Dinosauria</taxon>
        <taxon>Saurischia</taxon>
        <taxon>Theropoda</taxon>
        <taxon>Coelurosauria</taxon>
        <taxon>Aves</taxon>
        <taxon>Neognathae</taxon>
        <taxon>Neoaves</taxon>
        <taxon>Telluraves</taxon>
        <taxon>Coraciimorphae</taxon>
        <taxon>Piciformes</taxon>
        <taxon>Ramphastidae</taxon>
        <taxon>Ramphastos</taxon>
    </lineage>
</organism>
<dbReference type="SUPFAM" id="SSF56801">
    <property type="entry name" value="Acetyl-CoA synthetase-like"/>
    <property type="match status" value="1"/>
</dbReference>
<comment type="similarity">
    <text evidence="1">Belongs to the ATP-dependent AMP-binding enzyme family.</text>
</comment>
<dbReference type="InterPro" id="IPR042099">
    <property type="entry name" value="ANL_N_sf"/>
</dbReference>
<evidence type="ECO:0000259" key="8">
    <source>
        <dbReference type="Pfam" id="PF00501"/>
    </source>
</evidence>
<evidence type="ECO:0000256" key="2">
    <source>
        <dbReference type="ARBA" id="ARBA00022598"/>
    </source>
</evidence>
<keyword evidence="2" id="KW-0436">Ligase</keyword>
<dbReference type="GO" id="GO:0001579">
    <property type="term" value="P:medium-chain fatty acid transport"/>
    <property type="evidence" value="ECO:0007669"/>
    <property type="project" value="TreeGrafter"/>
</dbReference>
<comment type="caution">
    <text evidence="9">The sequence shown here is derived from an EMBL/GenBank/DDBJ whole genome shotgun (WGS) entry which is preliminary data.</text>
</comment>
<dbReference type="AlphaFoldDB" id="A0A852CTG4"/>
<feature type="non-terminal residue" evidence="9">
    <location>
        <position position="430"/>
    </location>
</feature>
<reference evidence="9" key="1">
    <citation type="submission" date="2019-09" db="EMBL/GenBank/DDBJ databases">
        <title>Bird 10,000 Genomes (B10K) Project - Family phase.</title>
        <authorList>
            <person name="Zhang G."/>
        </authorList>
    </citation>
    <scope>NUCLEOTIDE SEQUENCE</scope>
    <source>
        <strain evidence="9">B10K-DU-001-30</strain>
        <tissue evidence="9">Muscle</tissue>
    </source>
</reference>
<evidence type="ECO:0000313" key="10">
    <source>
        <dbReference type="Proteomes" id="UP000611227"/>
    </source>
</evidence>
<keyword evidence="10" id="KW-1185">Reference proteome</keyword>
<dbReference type="GO" id="GO:0005886">
    <property type="term" value="C:plasma membrane"/>
    <property type="evidence" value="ECO:0007669"/>
    <property type="project" value="TreeGrafter"/>
</dbReference>
<dbReference type="Gene3D" id="3.40.50.12780">
    <property type="entry name" value="N-terminal domain of ligase-like"/>
    <property type="match status" value="1"/>
</dbReference>
<dbReference type="PROSITE" id="PS00455">
    <property type="entry name" value="AMP_BINDING"/>
    <property type="match status" value="1"/>
</dbReference>
<comment type="catalytic activity">
    <reaction evidence="6">
        <text>tetracosanoate + ATP + CoA = tetracosanoyl-CoA + AMP + diphosphate</text>
        <dbReference type="Rhea" id="RHEA:33639"/>
        <dbReference type="ChEBI" id="CHEBI:30616"/>
        <dbReference type="ChEBI" id="CHEBI:31014"/>
        <dbReference type="ChEBI" id="CHEBI:33019"/>
        <dbReference type="ChEBI" id="CHEBI:57287"/>
        <dbReference type="ChEBI" id="CHEBI:65052"/>
        <dbReference type="ChEBI" id="CHEBI:456215"/>
    </reaction>
    <physiologicalReaction direction="left-to-right" evidence="6">
        <dbReference type="Rhea" id="RHEA:33640"/>
    </physiologicalReaction>
</comment>
<dbReference type="GO" id="GO:0005743">
    <property type="term" value="C:mitochondrial inner membrane"/>
    <property type="evidence" value="ECO:0007669"/>
    <property type="project" value="TreeGrafter"/>
</dbReference>
<evidence type="ECO:0000256" key="5">
    <source>
        <dbReference type="ARBA" id="ARBA00041297"/>
    </source>
</evidence>
<evidence type="ECO:0000256" key="3">
    <source>
        <dbReference type="ARBA" id="ARBA00023098"/>
    </source>
</evidence>
<dbReference type="GO" id="GO:0090434">
    <property type="term" value="F:oleoyl-CoA ligase activity"/>
    <property type="evidence" value="ECO:0007669"/>
    <property type="project" value="TreeGrafter"/>
</dbReference>
<dbReference type="GO" id="GO:0005324">
    <property type="term" value="F:long-chain fatty acid transmembrane transporter activity"/>
    <property type="evidence" value="ECO:0007669"/>
    <property type="project" value="TreeGrafter"/>
</dbReference>
<dbReference type="EMBL" id="WBNM01044491">
    <property type="protein sequence ID" value="NXP82716.1"/>
    <property type="molecule type" value="Genomic_DNA"/>
</dbReference>
<comment type="catalytic activity">
    <reaction evidence="4">
        <text>a very long-chain fatty acid + ATP + CoA = a very long-chain fatty acyl-CoA + AMP + diphosphate</text>
        <dbReference type="Rhea" id="RHEA:54536"/>
        <dbReference type="ChEBI" id="CHEBI:30616"/>
        <dbReference type="ChEBI" id="CHEBI:33019"/>
        <dbReference type="ChEBI" id="CHEBI:57287"/>
        <dbReference type="ChEBI" id="CHEBI:58950"/>
        <dbReference type="ChEBI" id="CHEBI:138261"/>
        <dbReference type="ChEBI" id="CHEBI:456215"/>
    </reaction>
    <physiologicalReaction direction="left-to-right" evidence="4">
        <dbReference type="Rhea" id="RHEA:54537"/>
    </physiologicalReaction>
</comment>
<feature type="non-terminal residue" evidence="9">
    <location>
        <position position="1"/>
    </location>
</feature>
<proteinExistence type="inferred from homology"/>
<dbReference type="PANTHER" id="PTHR43107:SF7">
    <property type="entry name" value="LONG-CHAIN FATTY ACID TRANSPORT PROTEIN 1"/>
    <property type="match status" value="1"/>
</dbReference>